<feature type="domain" description="C2H2-type" evidence="9">
    <location>
        <begin position="48"/>
        <end position="76"/>
    </location>
</feature>
<dbReference type="OrthoDB" id="4188803at2759"/>
<dbReference type="Proteomes" id="UP000034164">
    <property type="component" value="Unassembled WGS sequence"/>
</dbReference>
<reference evidence="11" key="1">
    <citation type="journal article" date="2015" name="PLoS Genet.">
        <title>The dynamic genome and transcriptome of the human fungal pathogen Blastomyces and close relative Emmonsia.</title>
        <authorList>
            <person name="Munoz J.F."/>
            <person name="Gauthier G.M."/>
            <person name="Desjardins C.A."/>
            <person name="Gallo J.E."/>
            <person name="Holder J."/>
            <person name="Sullivan T.D."/>
            <person name="Marty A.J."/>
            <person name="Carmen J.C."/>
            <person name="Chen Z."/>
            <person name="Ding L."/>
            <person name="Gujja S."/>
            <person name="Magrini V."/>
            <person name="Misas E."/>
            <person name="Mitreva M."/>
            <person name="Priest M."/>
            <person name="Saif S."/>
            <person name="Whiston E.A."/>
            <person name="Young S."/>
            <person name="Zeng Q."/>
            <person name="Goldman W.E."/>
            <person name="Mardis E.R."/>
            <person name="Taylor J.W."/>
            <person name="McEwen J.G."/>
            <person name="Clay O.K."/>
            <person name="Klein B.S."/>
            <person name="Cuomo C.A."/>
        </authorList>
    </citation>
    <scope>NUCLEOTIDE SEQUENCE [LARGE SCALE GENOMIC DNA]</scope>
    <source>
        <strain evidence="11">UAMH 3008</strain>
    </source>
</reference>
<proteinExistence type="predicted"/>
<dbReference type="GO" id="GO:0005634">
    <property type="term" value="C:nucleus"/>
    <property type="evidence" value="ECO:0007669"/>
    <property type="project" value="UniProtKB-SubCell"/>
</dbReference>
<dbReference type="AlphaFoldDB" id="A0A0G2I2Q8"/>
<name>A0A0G2I2Q8_9EURO</name>
<dbReference type="EMBL" id="LCZI01000729">
    <property type="protein sequence ID" value="KKZ64892.1"/>
    <property type="molecule type" value="Genomic_DNA"/>
</dbReference>
<evidence type="ECO:0000256" key="2">
    <source>
        <dbReference type="ARBA" id="ARBA00022723"/>
    </source>
</evidence>
<dbReference type="VEuPathDB" id="FungiDB:EMCG_09210"/>
<evidence type="ECO:0000256" key="3">
    <source>
        <dbReference type="ARBA" id="ARBA00022737"/>
    </source>
</evidence>
<feature type="region of interest" description="Disordered" evidence="8">
    <location>
        <begin position="87"/>
        <end position="118"/>
    </location>
</feature>
<dbReference type="PROSITE" id="PS00028">
    <property type="entry name" value="ZINC_FINGER_C2H2_1"/>
    <property type="match status" value="2"/>
</dbReference>
<gene>
    <name evidence="10" type="ORF">EMCG_09210</name>
</gene>
<dbReference type="GO" id="GO:0000978">
    <property type="term" value="F:RNA polymerase II cis-regulatory region sequence-specific DNA binding"/>
    <property type="evidence" value="ECO:0007669"/>
    <property type="project" value="InterPro"/>
</dbReference>
<feature type="domain" description="C2H2-type" evidence="9">
    <location>
        <begin position="20"/>
        <end position="47"/>
    </location>
</feature>
<evidence type="ECO:0000256" key="1">
    <source>
        <dbReference type="ARBA" id="ARBA00004123"/>
    </source>
</evidence>
<evidence type="ECO:0000256" key="7">
    <source>
        <dbReference type="PROSITE-ProRule" id="PRU00042"/>
    </source>
</evidence>
<keyword evidence="4 7" id="KW-0863">Zinc-finger</keyword>
<dbReference type="InterPro" id="IPR036236">
    <property type="entry name" value="Znf_C2H2_sf"/>
</dbReference>
<evidence type="ECO:0000256" key="4">
    <source>
        <dbReference type="ARBA" id="ARBA00022771"/>
    </source>
</evidence>
<sequence>MGRHLRILKQVVDDNSERIHVCAICKRRFKRAEHCLRHERAHAKVKPYNCRFCARSYGRKDLVVRHEKTLHEADWNKAQIFIKKEASPSNGFSSSRRKSRLSSASRSDEWKSSVSPPPHFATQTAALLSSPEESGFNQNSYVLPQVDYSYSYPLIPGTQETADYPRESSIPGTSISSISQIPPYQTDQYYVEEQFLHQNNQHMPQQSAETYEESNVIPVDPKLFESPNTKTRLPSRSNASGCREVLSVWPDIYASRDFLECHRKNENGLERAKIYRDAQGQPIDGDLSLLRNI</sequence>
<dbReference type="SUPFAM" id="SSF57667">
    <property type="entry name" value="beta-beta-alpha zinc fingers"/>
    <property type="match status" value="1"/>
</dbReference>
<accession>A0A0G2I2Q8</accession>
<dbReference type="InterPro" id="IPR013087">
    <property type="entry name" value="Znf_C2H2_type"/>
</dbReference>
<comment type="caution">
    <text evidence="10">The sequence shown here is derived from an EMBL/GenBank/DDBJ whole genome shotgun (WGS) entry which is preliminary data.</text>
</comment>
<evidence type="ECO:0000259" key="9">
    <source>
        <dbReference type="PROSITE" id="PS50157"/>
    </source>
</evidence>
<evidence type="ECO:0000256" key="5">
    <source>
        <dbReference type="ARBA" id="ARBA00022833"/>
    </source>
</evidence>
<keyword evidence="5" id="KW-0862">Zinc</keyword>
<protein>
    <recommendedName>
        <fullName evidence="9">C2H2-type domain-containing protein</fullName>
    </recommendedName>
</protein>
<organism evidence="10 11">
    <name type="scientific">[Emmonsia] crescens</name>
    <dbReference type="NCBI Taxonomy" id="73230"/>
    <lineage>
        <taxon>Eukaryota</taxon>
        <taxon>Fungi</taxon>
        <taxon>Dikarya</taxon>
        <taxon>Ascomycota</taxon>
        <taxon>Pezizomycotina</taxon>
        <taxon>Eurotiomycetes</taxon>
        <taxon>Eurotiomycetidae</taxon>
        <taxon>Onygenales</taxon>
        <taxon>Ajellomycetaceae</taxon>
        <taxon>Emergomyces</taxon>
    </lineage>
</organism>
<dbReference type="InterPro" id="IPR051059">
    <property type="entry name" value="VerF-like"/>
</dbReference>
<dbReference type="GO" id="GO:0000981">
    <property type="term" value="F:DNA-binding transcription factor activity, RNA polymerase II-specific"/>
    <property type="evidence" value="ECO:0007669"/>
    <property type="project" value="InterPro"/>
</dbReference>
<keyword evidence="2" id="KW-0479">Metal-binding</keyword>
<dbReference type="GO" id="GO:0000785">
    <property type="term" value="C:chromatin"/>
    <property type="evidence" value="ECO:0007669"/>
    <property type="project" value="TreeGrafter"/>
</dbReference>
<dbReference type="Gene3D" id="3.30.160.60">
    <property type="entry name" value="Classic Zinc Finger"/>
    <property type="match status" value="1"/>
</dbReference>
<dbReference type="PROSITE" id="PS50157">
    <property type="entry name" value="ZINC_FINGER_C2H2_2"/>
    <property type="match status" value="2"/>
</dbReference>
<dbReference type="GO" id="GO:0008270">
    <property type="term" value="F:zinc ion binding"/>
    <property type="evidence" value="ECO:0007669"/>
    <property type="project" value="UniProtKB-KW"/>
</dbReference>
<comment type="subcellular location">
    <subcellularLocation>
        <location evidence="1">Nucleus</location>
    </subcellularLocation>
</comment>
<evidence type="ECO:0000313" key="11">
    <source>
        <dbReference type="Proteomes" id="UP000034164"/>
    </source>
</evidence>
<dbReference type="PANTHER" id="PTHR40626">
    <property type="entry name" value="MIP31509P"/>
    <property type="match status" value="1"/>
</dbReference>
<dbReference type="SMART" id="SM00355">
    <property type="entry name" value="ZnF_C2H2"/>
    <property type="match status" value="2"/>
</dbReference>
<keyword evidence="3" id="KW-0677">Repeat</keyword>
<keyword evidence="6" id="KW-0539">Nucleus</keyword>
<dbReference type="PANTHER" id="PTHR40626:SF11">
    <property type="entry name" value="ZINC FINGER PROTEIN YPR022C"/>
    <property type="match status" value="1"/>
</dbReference>
<evidence type="ECO:0000256" key="8">
    <source>
        <dbReference type="SAM" id="MobiDB-lite"/>
    </source>
</evidence>
<evidence type="ECO:0000256" key="6">
    <source>
        <dbReference type="ARBA" id="ARBA00023242"/>
    </source>
</evidence>
<evidence type="ECO:0000313" key="10">
    <source>
        <dbReference type="EMBL" id="KKZ64892.1"/>
    </source>
</evidence>